<dbReference type="EC" id="2.7.2.4" evidence="2"/>
<comment type="similarity">
    <text evidence="1">Belongs to the aspartokinase family.</text>
</comment>
<dbReference type="GO" id="GO:0005524">
    <property type="term" value="F:ATP binding"/>
    <property type="evidence" value="ECO:0007669"/>
    <property type="project" value="UniProtKB-KW"/>
</dbReference>
<dbReference type="InterPro" id="IPR054352">
    <property type="entry name" value="ACT_Aspartokinase"/>
</dbReference>
<dbReference type="GO" id="GO:0009089">
    <property type="term" value="P:lysine biosynthetic process via diaminopimelate"/>
    <property type="evidence" value="ECO:0007669"/>
    <property type="project" value="TreeGrafter"/>
</dbReference>
<protein>
    <recommendedName>
        <fullName evidence="2">aspartate kinase</fullName>
        <ecNumber evidence="2">2.7.2.4</ecNumber>
    </recommendedName>
</protein>
<evidence type="ECO:0000256" key="2">
    <source>
        <dbReference type="ARBA" id="ARBA00013059"/>
    </source>
</evidence>
<evidence type="ECO:0000313" key="8">
    <source>
        <dbReference type="Proteomes" id="UP000510821"/>
    </source>
</evidence>
<dbReference type="Proteomes" id="UP000510821">
    <property type="component" value="Chromosome"/>
</dbReference>
<keyword evidence="4" id="KW-0418">Kinase</keyword>
<evidence type="ECO:0000256" key="3">
    <source>
        <dbReference type="ARBA" id="ARBA00022741"/>
    </source>
</evidence>
<feature type="domain" description="ACT" evidence="6">
    <location>
        <begin position="91"/>
        <end position="149"/>
    </location>
</feature>
<gene>
    <name evidence="7" type="ORF">Sv326_0171</name>
</gene>
<evidence type="ECO:0000259" key="6">
    <source>
        <dbReference type="PROSITE" id="PS51671"/>
    </source>
</evidence>
<dbReference type="Gene3D" id="3.30.70.260">
    <property type="match status" value="2"/>
</dbReference>
<dbReference type="PANTHER" id="PTHR21499:SF70">
    <property type="entry name" value="ASPARTOKINASE"/>
    <property type="match status" value="1"/>
</dbReference>
<dbReference type="PANTHER" id="PTHR21499">
    <property type="entry name" value="ASPARTATE KINASE"/>
    <property type="match status" value="1"/>
</dbReference>
<keyword evidence="5" id="KW-0067">ATP-binding</keyword>
<dbReference type="SUPFAM" id="SSF55021">
    <property type="entry name" value="ACT-like"/>
    <property type="match status" value="2"/>
</dbReference>
<dbReference type="EMBL" id="CP058998">
    <property type="protein sequence ID" value="QLJ52346.1"/>
    <property type="molecule type" value="Genomic_DNA"/>
</dbReference>
<dbReference type="PROSITE" id="PS51671">
    <property type="entry name" value="ACT"/>
    <property type="match status" value="1"/>
</dbReference>
<evidence type="ECO:0000313" key="7">
    <source>
        <dbReference type="EMBL" id="QLJ52346.1"/>
    </source>
</evidence>
<evidence type="ECO:0000256" key="5">
    <source>
        <dbReference type="ARBA" id="ARBA00022840"/>
    </source>
</evidence>
<dbReference type="AlphaFoldDB" id="A0A7D5XKV3"/>
<dbReference type="InterPro" id="IPR027795">
    <property type="entry name" value="CASTOR_ACT_dom"/>
</dbReference>
<evidence type="ECO:0000256" key="1">
    <source>
        <dbReference type="ARBA" id="ARBA00010122"/>
    </source>
</evidence>
<keyword evidence="4" id="KW-0808">Transferase</keyword>
<dbReference type="Pfam" id="PF13840">
    <property type="entry name" value="ACT_7"/>
    <property type="match status" value="1"/>
</dbReference>
<dbReference type="GO" id="GO:0004072">
    <property type="term" value="F:aspartate kinase activity"/>
    <property type="evidence" value="ECO:0007669"/>
    <property type="project" value="UniProtKB-EC"/>
</dbReference>
<dbReference type="InterPro" id="IPR045865">
    <property type="entry name" value="ACT-like_dom_sf"/>
</dbReference>
<keyword evidence="3" id="KW-0547">Nucleotide-binding</keyword>
<dbReference type="InterPro" id="IPR002912">
    <property type="entry name" value="ACT_dom"/>
</dbReference>
<proteinExistence type="inferred from homology"/>
<evidence type="ECO:0000256" key="4">
    <source>
        <dbReference type="ARBA" id="ARBA00022777"/>
    </source>
</evidence>
<dbReference type="KEGG" id="flt:Sv326_0171"/>
<reference evidence="8" key="1">
    <citation type="submission" date="2020-07" db="EMBL/GenBank/DDBJ databases">
        <title>Metabolic diversity and evolutionary history of the archaeal phylum ###Micrarchaeota### uncovered from a freshwater lake metagenome.</title>
        <authorList>
            <person name="Kadnikov V.V."/>
            <person name="Savvichev A.S."/>
            <person name="Mardanov A.V."/>
            <person name="Beletsky A.V."/>
            <person name="Chupakov A.V."/>
            <person name="Kokryatskaya N.M."/>
            <person name="Pimenov N.V."/>
            <person name="Ravin N.V."/>
        </authorList>
    </citation>
    <scope>NUCLEOTIDE SEQUENCE [LARGE SCALE GENOMIC DNA]</scope>
</reference>
<accession>A0A7D5XKV3</accession>
<sequence>MDLKLYKRPVSSLSITGERVRVTPEVIAKFSSALSAKMINIYCISMGEYSISFFVDDVDMAKARDALEEIVAKTASFGALSITRNLGIVTVTGMEFISKPGVIAKLAEVLASKNINIISISTSFDSAVFVLNWDDCKKAYDAIGRDFRL</sequence>
<name>A0A7D5XKV3_FERL1</name>
<organism evidence="7 8">
    <name type="scientific">Fermentimicrarchaeum limneticum</name>
    <dbReference type="NCBI Taxonomy" id="2795018"/>
    <lineage>
        <taxon>Archaea</taxon>
        <taxon>Candidatus Micrarchaeota</taxon>
        <taxon>Candidatus Fermentimicrarchaeales</taxon>
        <taxon>Candidatus Fermentimicrarchaeaceae</taxon>
        <taxon>Candidatus Fermentimicrarchaeum</taxon>
    </lineage>
</organism>
<dbReference type="GO" id="GO:0005829">
    <property type="term" value="C:cytosol"/>
    <property type="evidence" value="ECO:0007669"/>
    <property type="project" value="TreeGrafter"/>
</dbReference>
<dbReference type="Pfam" id="PF22468">
    <property type="entry name" value="ACT_9"/>
    <property type="match status" value="1"/>
</dbReference>
<dbReference type="GO" id="GO:0009090">
    <property type="term" value="P:homoserine biosynthetic process"/>
    <property type="evidence" value="ECO:0007669"/>
    <property type="project" value="TreeGrafter"/>
</dbReference>